<evidence type="ECO:0000313" key="2">
    <source>
        <dbReference type="WBParaSite" id="ES5_v2.g29949.t1"/>
    </source>
</evidence>
<evidence type="ECO:0000313" key="1">
    <source>
        <dbReference type="Proteomes" id="UP000887579"/>
    </source>
</evidence>
<proteinExistence type="predicted"/>
<name>A0AC34GK63_9BILA</name>
<organism evidence="1 2">
    <name type="scientific">Panagrolaimus sp. ES5</name>
    <dbReference type="NCBI Taxonomy" id="591445"/>
    <lineage>
        <taxon>Eukaryota</taxon>
        <taxon>Metazoa</taxon>
        <taxon>Ecdysozoa</taxon>
        <taxon>Nematoda</taxon>
        <taxon>Chromadorea</taxon>
        <taxon>Rhabditida</taxon>
        <taxon>Tylenchina</taxon>
        <taxon>Panagrolaimomorpha</taxon>
        <taxon>Panagrolaimoidea</taxon>
        <taxon>Panagrolaimidae</taxon>
        <taxon>Panagrolaimus</taxon>
    </lineage>
</organism>
<sequence length="130" mass="15506">MNDDPFEVQLQTIFEVMADEVFERERRRQILEEKILEILKENPLFPKSKIDALYQKLAVKDGQIYVDRIRQVQQPLHRQLFLWSLKDFQLNAFADHSLHGKDNVISFMQNVNPESYLNGDGMEFSTMWCR</sequence>
<protein>
    <submittedName>
        <fullName evidence="2">Uncharacterized protein</fullName>
    </submittedName>
</protein>
<dbReference type="WBParaSite" id="ES5_v2.g29949.t1">
    <property type="protein sequence ID" value="ES5_v2.g29949.t1"/>
    <property type="gene ID" value="ES5_v2.g29949"/>
</dbReference>
<dbReference type="Proteomes" id="UP000887579">
    <property type="component" value="Unplaced"/>
</dbReference>
<reference evidence="2" key="1">
    <citation type="submission" date="2022-11" db="UniProtKB">
        <authorList>
            <consortium name="WormBaseParasite"/>
        </authorList>
    </citation>
    <scope>IDENTIFICATION</scope>
</reference>
<accession>A0AC34GK63</accession>